<dbReference type="GO" id="GO:0051539">
    <property type="term" value="F:4 iron, 4 sulfur cluster binding"/>
    <property type="evidence" value="ECO:0007669"/>
    <property type="project" value="UniProtKB-KW"/>
</dbReference>
<dbReference type="PROSITE" id="PS00198">
    <property type="entry name" value="4FE4S_FER_1"/>
    <property type="match status" value="1"/>
</dbReference>
<gene>
    <name evidence="7" type="ORF">HNR32_001762</name>
</gene>
<comment type="function">
    <text evidence="1">Ferredoxins are iron-sulfur proteins that transfer electrons in a wide variety of metabolic reactions.</text>
</comment>
<dbReference type="Proteomes" id="UP000559117">
    <property type="component" value="Unassembled WGS sequence"/>
</dbReference>
<evidence type="ECO:0000259" key="6">
    <source>
        <dbReference type="PROSITE" id="PS51379"/>
    </source>
</evidence>
<proteinExistence type="predicted"/>
<dbReference type="Pfam" id="PF04015">
    <property type="entry name" value="DUF362"/>
    <property type="match status" value="1"/>
</dbReference>
<dbReference type="InterPro" id="IPR017896">
    <property type="entry name" value="4Fe4S_Fe-S-bd"/>
</dbReference>
<dbReference type="Gene3D" id="3.40.50.11440">
    <property type="match status" value="1"/>
</dbReference>
<evidence type="ECO:0000256" key="1">
    <source>
        <dbReference type="ARBA" id="ARBA00003532"/>
    </source>
</evidence>
<evidence type="ECO:0000256" key="5">
    <source>
        <dbReference type="ARBA" id="ARBA00023014"/>
    </source>
</evidence>
<dbReference type="EMBL" id="JACHFH010000020">
    <property type="protein sequence ID" value="MBB5336612.1"/>
    <property type="molecule type" value="Genomic_DNA"/>
</dbReference>
<evidence type="ECO:0000256" key="3">
    <source>
        <dbReference type="ARBA" id="ARBA00022723"/>
    </source>
</evidence>
<dbReference type="Pfam" id="PF12838">
    <property type="entry name" value="Fer4_7"/>
    <property type="match status" value="1"/>
</dbReference>
<protein>
    <recommendedName>
        <fullName evidence="6">4Fe-4S ferredoxin-type domain-containing protein</fullName>
    </recommendedName>
</protein>
<feature type="domain" description="4Fe-4S ferredoxin-type" evidence="6">
    <location>
        <begin position="218"/>
        <end position="247"/>
    </location>
</feature>
<evidence type="ECO:0000256" key="4">
    <source>
        <dbReference type="ARBA" id="ARBA00023004"/>
    </source>
</evidence>
<dbReference type="PANTHER" id="PTHR24960">
    <property type="entry name" value="PHOTOSYSTEM I IRON-SULFUR CENTER-RELATED"/>
    <property type="match status" value="1"/>
</dbReference>
<name>A0A840UR24_9FIRM</name>
<feature type="domain" description="4Fe-4S ferredoxin-type" evidence="6">
    <location>
        <begin position="189"/>
        <end position="217"/>
    </location>
</feature>
<dbReference type="InterPro" id="IPR007160">
    <property type="entry name" value="DUF362"/>
</dbReference>
<sequence length="375" mass="40612">MTKSKVYFTDMRVHPGKANLLQKLDKLIKKAGIENIDFNDKFAALKIHFGEYGNLSFLRPNYAKVVADAVKEAGGKPFLTDCNTLYVGSRKEALEHLDTANLNGFGPMTTGCQNIIADGLKGTDEVEVPVVNGEYVKNAKIGRALMDADIIITLTHFKGHEMTGFGGAIKNIGMGGGSRAGKMEMHCEGKPSVKEDKCIGCGMCAKTCAHGAPIIADRKCHIDEEKCVGCGRCIGVCPTNAIIPTNWNAGKMVNLKMAEYAQAVLHGRPHFHISLIVDVSPNCDCHSENDAAIVPNIGMLASFDPVAIDQACADLVNKAPVISNSALGENLQANPGDEHKHDHFHNNHPDTEWESCLDHCEKIGLGTRQYELITM</sequence>
<dbReference type="SUPFAM" id="SSF54862">
    <property type="entry name" value="4Fe-4S ferredoxins"/>
    <property type="match status" value="1"/>
</dbReference>
<evidence type="ECO:0000256" key="2">
    <source>
        <dbReference type="ARBA" id="ARBA00022485"/>
    </source>
</evidence>
<dbReference type="Gene3D" id="3.30.70.20">
    <property type="match status" value="1"/>
</dbReference>
<evidence type="ECO:0000313" key="8">
    <source>
        <dbReference type="Proteomes" id="UP000559117"/>
    </source>
</evidence>
<reference evidence="7 8" key="1">
    <citation type="submission" date="2020-08" db="EMBL/GenBank/DDBJ databases">
        <title>Genomic Encyclopedia of Type Strains, Phase IV (KMG-IV): sequencing the most valuable type-strain genomes for metagenomic binning, comparative biology and taxonomic classification.</title>
        <authorList>
            <person name="Goeker M."/>
        </authorList>
    </citation>
    <scope>NUCLEOTIDE SEQUENCE [LARGE SCALE GENOMIC DNA]</scope>
    <source>
        <strain evidence="7 8">DSM 24661</strain>
    </source>
</reference>
<dbReference type="InterPro" id="IPR017900">
    <property type="entry name" value="4Fe4S_Fe_S_CS"/>
</dbReference>
<keyword evidence="5" id="KW-0411">Iron-sulfur</keyword>
<dbReference type="PANTHER" id="PTHR24960:SF83">
    <property type="entry name" value="4FE-4S FERREDOXIN-TYPE DOMAIN-CONTAINING PROTEIN"/>
    <property type="match status" value="1"/>
</dbReference>
<dbReference type="InterPro" id="IPR050157">
    <property type="entry name" value="PSI_iron-sulfur_center"/>
</dbReference>
<keyword evidence="4" id="KW-0408">Iron</keyword>
<organism evidence="7 8">
    <name type="scientific">Pectinatus brassicae</name>
    <dbReference type="NCBI Taxonomy" id="862415"/>
    <lineage>
        <taxon>Bacteria</taxon>
        <taxon>Bacillati</taxon>
        <taxon>Bacillota</taxon>
        <taxon>Negativicutes</taxon>
        <taxon>Selenomonadales</taxon>
        <taxon>Selenomonadaceae</taxon>
        <taxon>Pectinatus</taxon>
    </lineage>
</organism>
<keyword evidence="3" id="KW-0479">Metal-binding</keyword>
<evidence type="ECO:0000313" key="7">
    <source>
        <dbReference type="EMBL" id="MBB5336612.1"/>
    </source>
</evidence>
<dbReference type="PROSITE" id="PS51379">
    <property type="entry name" value="4FE4S_FER_2"/>
    <property type="match status" value="2"/>
</dbReference>
<dbReference type="GO" id="GO:0046872">
    <property type="term" value="F:metal ion binding"/>
    <property type="evidence" value="ECO:0007669"/>
    <property type="project" value="UniProtKB-KW"/>
</dbReference>
<accession>A0A840UR24</accession>
<comment type="caution">
    <text evidence="7">The sequence shown here is derived from an EMBL/GenBank/DDBJ whole genome shotgun (WGS) entry which is preliminary data.</text>
</comment>
<keyword evidence="2" id="KW-0004">4Fe-4S</keyword>
<dbReference type="RefSeq" id="WP_183861703.1">
    <property type="nucleotide sequence ID" value="NZ_JACHFH010000020.1"/>
</dbReference>
<keyword evidence="8" id="KW-1185">Reference proteome</keyword>
<dbReference type="AlphaFoldDB" id="A0A840UR24"/>